<evidence type="ECO:0000256" key="7">
    <source>
        <dbReference type="ARBA" id="ARBA00023136"/>
    </source>
</evidence>
<gene>
    <name evidence="9" type="ORF">P4S50_17720</name>
</gene>
<keyword evidence="4" id="KW-0309">Germination</keyword>
<feature type="transmembrane region" description="Helical" evidence="8">
    <location>
        <begin position="266"/>
        <end position="288"/>
    </location>
</feature>
<dbReference type="PANTHER" id="PTHR34975:SF2">
    <property type="entry name" value="SPORE GERMINATION PROTEIN A2"/>
    <property type="match status" value="1"/>
</dbReference>
<accession>A0ABY8EB79</accession>
<keyword evidence="6 8" id="KW-1133">Transmembrane helix</keyword>
<keyword evidence="10" id="KW-1185">Reference proteome</keyword>
<feature type="transmembrane region" description="Helical" evidence="8">
    <location>
        <begin position="36"/>
        <end position="57"/>
    </location>
</feature>
<feature type="transmembrane region" description="Helical" evidence="8">
    <location>
        <begin position="180"/>
        <end position="201"/>
    </location>
</feature>
<protein>
    <submittedName>
        <fullName evidence="9">Endospore germination permease</fullName>
    </submittedName>
</protein>
<dbReference type="EMBL" id="CP120733">
    <property type="protein sequence ID" value="WFD10173.1"/>
    <property type="molecule type" value="Genomic_DNA"/>
</dbReference>
<keyword evidence="3" id="KW-0813">Transport</keyword>
<feature type="transmembrane region" description="Helical" evidence="8">
    <location>
        <begin position="143"/>
        <end position="160"/>
    </location>
</feature>
<evidence type="ECO:0000256" key="8">
    <source>
        <dbReference type="SAM" id="Phobius"/>
    </source>
</evidence>
<dbReference type="NCBIfam" id="TIGR00912">
    <property type="entry name" value="2A0309"/>
    <property type="match status" value="1"/>
</dbReference>
<evidence type="ECO:0000313" key="9">
    <source>
        <dbReference type="EMBL" id="WFD10173.1"/>
    </source>
</evidence>
<evidence type="ECO:0000256" key="3">
    <source>
        <dbReference type="ARBA" id="ARBA00022448"/>
    </source>
</evidence>
<dbReference type="PANTHER" id="PTHR34975">
    <property type="entry name" value="SPORE GERMINATION PROTEIN A2"/>
    <property type="match status" value="1"/>
</dbReference>
<proteinExistence type="inferred from homology"/>
<feature type="transmembrane region" description="Helical" evidence="8">
    <location>
        <begin position="335"/>
        <end position="352"/>
    </location>
</feature>
<evidence type="ECO:0000313" key="10">
    <source>
        <dbReference type="Proteomes" id="UP001222800"/>
    </source>
</evidence>
<evidence type="ECO:0000256" key="4">
    <source>
        <dbReference type="ARBA" id="ARBA00022544"/>
    </source>
</evidence>
<feature type="transmembrane region" description="Helical" evidence="8">
    <location>
        <begin position="213"/>
        <end position="238"/>
    </location>
</feature>
<evidence type="ECO:0000256" key="6">
    <source>
        <dbReference type="ARBA" id="ARBA00022989"/>
    </source>
</evidence>
<evidence type="ECO:0000256" key="5">
    <source>
        <dbReference type="ARBA" id="ARBA00022692"/>
    </source>
</evidence>
<keyword evidence="7 8" id="KW-0472">Membrane</keyword>
<feature type="transmembrane region" description="Helical" evidence="8">
    <location>
        <begin position="12"/>
        <end position="30"/>
    </location>
</feature>
<comment type="similarity">
    <text evidence="2">Belongs to the amino acid-polyamine-organocation (APC) superfamily. Spore germination protein (SGP) (TC 2.A.3.9) family.</text>
</comment>
<name>A0ABY8EB79_9FIRM</name>
<feature type="transmembrane region" description="Helical" evidence="8">
    <location>
        <begin position="300"/>
        <end position="323"/>
    </location>
</feature>
<feature type="transmembrane region" description="Helical" evidence="8">
    <location>
        <begin position="115"/>
        <end position="131"/>
    </location>
</feature>
<dbReference type="RefSeq" id="WP_277732151.1">
    <property type="nucleotide sequence ID" value="NZ_CP120733.1"/>
</dbReference>
<reference evidence="9 10" key="1">
    <citation type="submission" date="2023-03" db="EMBL/GenBank/DDBJ databases">
        <title>Complete genome sequence of Tepidibacter sp. SWIR-1, isolated from a deep-sea hydrothermal vent.</title>
        <authorList>
            <person name="Li X."/>
        </authorList>
    </citation>
    <scope>NUCLEOTIDE SEQUENCE [LARGE SCALE GENOMIC DNA]</scope>
    <source>
        <strain evidence="9 10">SWIR-1</strain>
    </source>
</reference>
<sequence>MNKEIISDKQGIALIILFIVGTSSIQASGLDAKQDLWITVILSIFMALPVVILFGRLHVIFPQKDLFDIIEICFGKFIGKIIIMLFTFFCFETGSEVLRNFGQFVNIVTLHDTPLVIPDTIMIILCIWAVKEGIELTGRWSEFFILIVIGFLFVSVLLLIPDINMNNISPTLYNGAKPVMQGAFIVFLFPFTQILPFTMAFSTFKRKTSPYKVYTVGLIIGGILIFVISVTNILVLGINQASIVYHPSYFTTGRIDIGNFVQRVEVIITTIFSLGAFIKISIYLLGACKGVVKIFGYVDYRFIVMPIALSMLNLSCFIVDNIMEFWEWTDEVWKYYGLFFQVILPIIIWITCEIKKNRVSNLI</sequence>
<feature type="transmembrane region" description="Helical" evidence="8">
    <location>
        <begin position="77"/>
        <end position="95"/>
    </location>
</feature>
<organism evidence="9 10">
    <name type="scientific">Tepidibacter hydrothermalis</name>
    <dbReference type="NCBI Taxonomy" id="3036126"/>
    <lineage>
        <taxon>Bacteria</taxon>
        <taxon>Bacillati</taxon>
        <taxon>Bacillota</taxon>
        <taxon>Clostridia</taxon>
        <taxon>Peptostreptococcales</taxon>
        <taxon>Peptostreptococcaceae</taxon>
        <taxon>Tepidibacter</taxon>
    </lineage>
</organism>
<keyword evidence="5 8" id="KW-0812">Transmembrane</keyword>
<dbReference type="Pfam" id="PF03845">
    <property type="entry name" value="Spore_permease"/>
    <property type="match status" value="1"/>
</dbReference>
<dbReference type="Proteomes" id="UP001222800">
    <property type="component" value="Chromosome"/>
</dbReference>
<evidence type="ECO:0000256" key="1">
    <source>
        <dbReference type="ARBA" id="ARBA00004141"/>
    </source>
</evidence>
<evidence type="ECO:0000256" key="2">
    <source>
        <dbReference type="ARBA" id="ARBA00007998"/>
    </source>
</evidence>
<dbReference type="InterPro" id="IPR004761">
    <property type="entry name" value="Spore_GerAB"/>
</dbReference>
<comment type="subcellular location">
    <subcellularLocation>
        <location evidence="1">Membrane</location>
        <topology evidence="1">Multi-pass membrane protein</topology>
    </subcellularLocation>
</comment>